<evidence type="ECO:0000313" key="3">
    <source>
        <dbReference type="Proteomes" id="UP001448858"/>
    </source>
</evidence>
<protein>
    <submittedName>
        <fullName evidence="2">Uncharacterized protein</fullName>
    </submittedName>
</protein>
<organism evidence="2 3">
    <name type="scientific">Arthrobacter citreus</name>
    <dbReference type="NCBI Taxonomy" id="1670"/>
    <lineage>
        <taxon>Bacteria</taxon>
        <taxon>Bacillati</taxon>
        <taxon>Actinomycetota</taxon>
        <taxon>Actinomycetes</taxon>
        <taxon>Micrococcales</taxon>
        <taxon>Micrococcaceae</taxon>
        <taxon>Arthrobacter</taxon>
    </lineage>
</organism>
<keyword evidence="3" id="KW-1185">Reference proteome</keyword>
<keyword evidence="1" id="KW-0472">Membrane</keyword>
<reference evidence="2 3" key="1">
    <citation type="submission" date="2024-04" db="EMBL/GenBank/DDBJ databases">
        <title>Arthrobacter sp. from Plains bison fecal sample.</title>
        <authorList>
            <person name="Ruzzini A."/>
        </authorList>
    </citation>
    <scope>NUCLEOTIDE SEQUENCE [LARGE SCALE GENOMIC DNA]</scope>
    <source>
        <strain evidence="2 3">EINP1</strain>
    </source>
</reference>
<feature type="transmembrane region" description="Helical" evidence="1">
    <location>
        <begin position="12"/>
        <end position="40"/>
    </location>
</feature>
<proteinExistence type="predicted"/>
<name>A0ABZ2ZS32_9MICC</name>
<gene>
    <name evidence="2" type="ORF">AAE021_10290</name>
</gene>
<dbReference type="RefSeq" id="WP_342022242.1">
    <property type="nucleotide sequence ID" value="NZ_CP151657.1"/>
</dbReference>
<sequence length="102" mass="10475">MSERSLSSTVMRVGVVLGITGAALIVLGPIIIGNFGVGGVSASTTQLWVVAPVGMTVSTVYSLLVQFCVPFSAALVGASLVMRHNEGARRVGGQAQRNTRSS</sequence>
<feature type="transmembrane region" description="Helical" evidence="1">
    <location>
        <begin position="60"/>
        <end position="81"/>
    </location>
</feature>
<keyword evidence="1" id="KW-0812">Transmembrane</keyword>
<dbReference type="Proteomes" id="UP001448858">
    <property type="component" value="Chromosome"/>
</dbReference>
<accession>A0ABZ2ZS32</accession>
<evidence type="ECO:0000313" key="2">
    <source>
        <dbReference type="EMBL" id="WZP14590.1"/>
    </source>
</evidence>
<keyword evidence="1" id="KW-1133">Transmembrane helix</keyword>
<evidence type="ECO:0000256" key="1">
    <source>
        <dbReference type="SAM" id="Phobius"/>
    </source>
</evidence>
<dbReference type="EMBL" id="CP151657">
    <property type="protein sequence ID" value="WZP14590.1"/>
    <property type="molecule type" value="Genomic_DNA"/>
</dbReference>